<organism evidence="1 2">
    <name type="scientific">Caldisericum exile (strain DSM 21853 / NBRC 104410 / AZM16c01)</name>
    <dbReference type="NCBI Taxonomy" id="511051"/>
    <lineage>
        <taxon>Bacteria</taxon>
        <taxon>Pseudomonadati</taxon>
        <taxon>Caldisericota/Cryosericota group</taxon>
        <taxon>Caldisericota</taxon>
        <taxon>Caldisericia</taxon>
        <taxon>Caldisericales</taxon>
        <taxon>Caldisericaceae</taxon>
        <taxon>Caldisericum</taxon>
    </lineage>
</organism>
<dbReference type="Proteomes" id="UP000004793">
    <property type="component" value="Chromosome"/>
</dbReference>
<evidence type="ECO:0000313" key="1">
    <source>
        <dbReference type="EMBL" id="BAL80190.1"/>
    </source>
</evidence>
<dbReference type="KEGG" id="cex:CSE_00640"/>
<protein>
    <submittedName>
        <fullName evidence="1">Uncharacterized protein</fullName>
    </submittedName>
</protein>
<proteinExistence type="predicted"/>
<keyword evidence="2" id="KW-1185">Reference proteome</keyword>
<name>A0A7U6GD34_CALEA</name>
<reference evidence="1 2" key="1">
    <citation type="submission" date="2011-01" db="EMBL/GenBank/DDBJ databases">
        <title>Whole genome sequence of Caldisericum exile AZM16c01.</title>
        <authorList>
            <person name="Narita-Yamada S."/>
            <person name="Kawakoshi A."/>
            <person name="Nakamura S."/>
            <person name="Sasagawa M."/>
            <person name="Fukada J."/>
            <person name="Sekine M."/>
            <person name="Kato Y."/>
            <person name="Fukai R."/>
            <person name="Sasaki K."/>
            <person name="Hanamaki A."/>
            <person name="Narita H."/>
            <person name="Konno Y."/>
            <person name="Mori K."/>
            <person name="Yamazaki S."/>
            <person name="Suzuki K."/>
            <person name="Fujita N."/>
        </authorList>
    </citation>
    <scope>NUCLEOTIDE SEQUENCE [LARGE SCALE GENOMIC DNA]</scope>
    <source>
        <strain evidence="2">DSM 21853 / NBRC 104410 / AZM16c01</strain>
    </source>
</reference>
<dbReference type="RefSeq" id="WP_014452600.1">
    <property type="nucleotide sequence ID" value="NC_017096.1"/>
</dbReference>
<evidence type="ECO:0000313" key="2">
    <source>
        <dbReference type="Proteomes" id="UP000004793"/>
    </source>
</evidence>
<gene>
    <name evidence="1" type="ordered locus">CSE_00640</name>
</gene>
<dbReference type="AlphaFoldDB" id="A0A7U6GD34"/>
<dbReference type="EMBL" id="AP012051">
    <property type="protein sequence ID" value="BAL80190.1"/>
    <property type="molecule type" value="Genomic_DNA"/>
</dbReference>
<accession>A0A7U6GD34</accession>
<sequence>MKKILIIFAVLCLVLNVLVPKALAIGDKNKAEGMLKTLQTANPNIANYDIKTHLVTYKDGSKPIYVTPKGEPSQNGEVSWDDFINNHGDMRGWLKLPLNAIIAEKMRF</sequence>